<dbReference type="InterPro" id="IPR017850">
    <property type="entry name" value="Alkaline_phosphatase_core_sf"/>
</dbReference>
<gene>
    <name evidence="1" type="ORF">AMQ22_00266</name>
</gene>
<reference evidence="1 2" key="1">
    <citation type="journal article" date="2016" name="ISME J.">
        <title>Chasing the elusive Euryarchaeota class WSA2: genomes reveal a uniquely fastidious methyl-reducing methanogen.</title>
        <authorList>
            <person name="Nobu M.K."/>
            <person name="Narihiro T."/>
            <person name="Kuroda K."/>
            <person name="Mei R."/>
            <person name="Liu W.T."/>
        </authorList>
    </citation>
    <scope>NUCLEOTIDE SEQUENCE [LARGE SCALE GENOMIC DNA]</scope>
    <source>
        <strain evidence="1">U1lsi0528_Bin055</strain>
    </source>
</reference>
<dbReference type="AlphaFoldDB" id="A0A150J8C3"/>
<evidence type="ECO:0000313" key="2">
    <source>
        <dbReference type="Proteomes" id="UP000075398"/>
    </source>
</evidence>
<name>A0A150J8C3_9EURY</name>
<proteinExistence type="predicted"/>
<evidence type="ECO:0008006" key="3">
    <source>
        <dbReference type="Google" id="ProtNLM"/>
    </source>
</evidence>
<organism evidence="1 2">
    <name type="scientific">Candidatus Methanofastidiosum methylothiophilum</name>
    <dbReference type="NCBI Taxonomy" id="1705564"/>
    <lineage>
        <taxon>Archaea</taxon>
        <taxon>Methanobacteriati</taxon>
        <taxon>Methanobacteriota</taxon>
        <taxon>Stenosarchaea group</taxon>
        <taxon>Candidatus Methanofastidiosia</taxon>
        <taxon>Candidatus Methanofastidiosales</taxon>
        <taxon>Candidatus Methanofastidiosaceae</taxon>
        <taxon>Candidatus Methanofastidiosum</taxon>
    </lineage>
</organism>
<dbReference type="Gene3D" id="3.40.720.10">
    <property type="entry name" value="Alkaline Phosphatase, subunit A"/>
    <property type="match status" value="1"/>
</dbReference>
<dbReference type="SUPFAM" id="SSF53649">
    <property type="entry name" value="Alkaline phosphatase-like"/>
    <property type="match status" value="1"/>
</dbReference>
<evidence type="ECO:0000313" key="1">
    <source>
        <dbReference type="EMBL" id="KYC53476.1"/>
    </source>
</evidence>
<dbReference type="Proteomes" id="UP000075398">
    <property type="component" value="Unassembled WGS sequence"/>
</dbReference>
<sequence length="236" mass="27698">MIVILAIDALEYTLVEKYQCENLKQKYYGKTDISEFSEPRTMVLWSSFMTGENKEKEILKLGDKEMWNARFDIKETFFYNFQSPKIIDLPGFSYDKKIHEEERELLKAYFSTDSTEEKNKIRNDYNAHAFSHHREIKNQFLDAMKGDHDFLLGYFSIADVIGHLNFGNSLMMKMIYKDLDEIAKEIKQNHIVLSDHGMKAIGQFGDHSEYGFWSTSFKDLNNPKITDFSKIIVGMM</sequence>
<protein>
    <recommendedName>
        <fullName evidence="3">Type I phosphodiesterase / nucleotide pyrophosphatase</fullName>
    </recommendedName>
</protein>
<comment type="caution">
    <text evidence="1">The sequence shown here is derived from an EMBL/GenBank/DDBJ whole genome shotgun (WGS) entry which is preliminary data.</text>
</comment>
<dbReference type="EMBL" id="LNGC01000005">
    <property type="protein sequence ID" value="KYC53476.1"/>
    <property type="molecule type" value="Genomic_DNA"/>
</dbReference>
<accession>A0A150J8C3</accession>